<proteinExistence type="predicted"/>
<dbReference type="OrthoDB" id="1693956at2759"/>
<dbReference type="PANTHER" id="PTHR33509">
    <property type="entry name" value="LATE EMBRYOGENIS ABUNDANT PROTEIN 2-RELATED"/>
    <property type="match status" value="1"/>
</dbReference>
<dbReference type="EMBL" id="RXIC02000026">
    <property type="protein sequence ID" value="KAB1202314.1"/>
    <property type="molecule type" value="Genomic_DNA"/>
</dbReference>
<evidence type="ECO:0000313" key="2">
    <source>
        <dbReference type="Proteomes" id="UP000516437"/>
    </source>
</evidence>
<accession>A0A6A1UP82</accession>
<evidence type="ECO:0000313" key="1">
    <source>
        <dbReference type="EMBL" id="KAB1202314.1"/>
    </source>
</evidence>
<dbReference type="AlphaFoldDB" id="A0A6A1UP82"/>
<sequence>MARSFSNAKLVSALAVDGLSNVITRRGYAASTQGKTATAARGGGSAARMLKKPGDKVGGAIEKDAWVPDPVTGCYKPENRGEEIDVADLRAILLNNKH</sequence>
<keyword evidence="2" id="KW-1185">Reference proteome</keyword>
<dbReference type="GO" id="GO:0006950">
    <property type="term" value="P:response to stress"/>
    <property type="evidence" value="ECO:0007669"/>
    <property type="project" value="TreeGrafter"/>
</dbReference>
<protein>
    <submittedName>
        <fullName evidence="1">Indole-3-acetic acid-induced protein ARG2</fullName>
    </submittedName>
</protein>
<comment type="caution">
    <text evidence="1">The sequence shown here is derived from an EMBL/GenBank/DDBJ whole genome shotgun (WGS) entry which is preliminary data.</text>
</comment>
<name>A0A6A1UP82_9ROSI</name>
<gene>
    <name evidence="1" type="ORF">CJ030_MR8G019127</name>
</gene>
<reference evidence="1 2" key="1">
    <citation type="journal article" date="2019" name="Plant Biotechnol. J.">
        <title>The red bayberry genome and genetic basis of sex determination.</title>
        <authorList>
            <person name="Jia H.M."/>
            <person name="Jia H.J."/>
            <person name="Cai Q.L."/>
            <person name="Wang Y."/>
            <person name="Zhao H.B."/>
            <person name="Yang W.F."/>
            <person name="Wang G.Y."/>
            <person name="Li Y.H."/>
            <person name="Zhan D.L."/>
            <person name="Shen Y.T."/>
            <person name="Niu Q.F."/>
            <person name="Chang L."/>
            <person name="Qiu J."/>
            <person name="Zhao L."/>
            <person name="Xie H.B."/>
            <person name="Fu W.Y."/>
            <person name="Jin J."/>
            <person name="Li X.W."/>
            <person name="Jiao Y."/>
            <person name="Zhou C.C."/>
            <person name="Tu T."/>
            <person name="Chai C.Y."/>
            <person name="Gao J.L."/>
            <person name="Fan L.J."/>
            <person name="van de Weg E."/>
            <person name="Wang J.Y."/>
            <person name="Gao Z.S."/>
        </authorList>
    </citation>
    <scope>NUCLEOTIDE SEQUENCE [LARGE SCALE GENOMIC DNA]</scope>
    <source>
        <tissue evidence="1">Leaves</tissue>
    </source>
</reference>
<dbReference type="GO" id="GO:0005739">
    <property type="term" value="C:mitochondrion"/>
    <property type="evidence" value="ECO:0007669"/>
    <property type="project" value="TreeGrafter"/>
</dbReference>
<dbReference type="InterPro" id="IPR004926">
    <property type="entry name" value="LEA_3a"/>
</dbReference>
<dbReference type="Proteomes" id="UP000516437">
    <property type="component" value="Chromosome 8"/>
</dbReference>
<dbReference type="PANTHER" id="PTHR33509:SF5">
    <property type="entry name" value="PROTEIN SENESCENCE-ASSOCIATED GENE 21, MITOCHONDRIAL"/>
    <property type="match status" value="1"/>
</dbReference>
<dbReference type="Pfam" id="PF03242">
    <property type="entry name" value="LEA_3a"/>
    <property type="match status" value="1"/>
</dbReference>
<organism evidence="1 2">
    <name type="scientific">Morella rubra</name>
    <name type="common">Chinese bayberry</name>
    <dbReference type="NCBI Taxonomy" id="262757"/>
    <lineage>
        <taxon>Eukaryota</taxon>
        <taxon>Viridiplantae</taxon>
        <taxon>Streptophyta</taxon>
        <taxon>Embryophyta</taxon>
        <taxon>Tracheophyta</taxon>
        <taxon>Spermatophyta</taxon>
        <taxon>Magnoliopsida</taxon>
        <taxon>eudicotyledons</taxon>
        <taxon>Gunneridae</taxon>
        <taxon>Pentapetalae</taxon>
        <taxon>rosids</taxon>
        <taxon>fabids</taxon>
        <taxon>Fagales</taxon>
        <taxon>Myricaceae</taxon>
        <taxon>Morella</taxon>
    </lineage>
</organism>